<dbReference type="Pfam" id="PF25057">
    <property type="entry name" value="CUT_N"/>
    <property type="match status" value="1"/>
</dbReference>
<dbReference type="SMART" id="SM00241">
    <property type="entry name" value="ZP"/>
    <property type="match status" value="1"/>
</dbReference>
<evidence type="ECO:0000256" key="4">
    <source>
        <dbReference type="ARBA" id="ARBA00022692"/>
    </source>
</evidence>
<dbReference type="Pfam" id="PF25301">
    <property type="entry name" value="CUT_C"/>
    <property type="match status" value="1"/>
</dbReference>
<evidence type="ECO:0000256" key="7">
    <source>
        <dbReference type="ARBA" id="ARBA00023136"/>
    </source>
</evidence>
<evidence type="ECO:0000256" key="1">
    <source>
        <dbReference type="ARBA" id="ARBA00004251"/>
    </source>
</evidence>
<dbReference type="GO" id="GO:0042302">
    <property type="term" value="F:structural constituent of cuticle"/>
    <property type="evidence" value="ECO:0007669"/>
    <property type="project" value="UniProtKB-KW"/>
</dbReference>
<keyword evidence="6 8" id="KW-1133">Transmembrane helix</keyword>
<evidence type="ECO:0000313" key="12">
    <source>
        <dbReference type="WBParaSite" id="TCNE_0001629101-mRNA-1"/>
    </source>
</evidence>
<keyword evidence="4 8" id="KW-0812">Transmembrane</keyword>
<evidence type="ECO:0000256" key="2">
    <source>
        <dbReference type="ARBA" id="ARBA00022460"/>
    </source>
</evidence>
<dbReference type="PANTHER" id="PTHR22907">
    <property type="entry name" value="GH04558P"/>
    <property type="match status" value="1"/>
</dbReference>
<dbReference type="PANTHER" id="PTHR22907:SF32">
    <property type="entry name" value="ZP DOMAIN-CONTAINING PROTEIN"/>
    <property type="match status" value="1"/>
</dbReference>
<evidence type="ECO:0000256" key="8">
    <source>
        <dbReference type="SAM" id="Phobius"/>
    </source>
</evidence>
<evidence type="ECO:0000313" key="11">
    <source>
        <dbReference type="Proteomes" id="UP000050794"/>
    </source>
</evidence>
<evidence type="ECO:0000256" key="3">
    <source>
        <dbReference type="ARBA" id="ARBA00022475"/>
    </source>
</evidence>
<keyword evidence="5" id="KW-0732">Signal</keyword>
<gene>
    <name evidence="10" type="ORF">TCNE_LOCUS16290</name>
</gene>
<reference evidence="12" key="1">
    <citation type="submission" date="2016-06" db="UniProtKB">
        <authorList>
            <consortium name="WormBaseParasite"/>
        </authorList>
    </citation>
    <scope>IDENTIFICATION</scope>
</reference>
<dbReference type="PROSITE" id="PS51034">
    <property type="entry name" value="ZP_2"/>
    <property type="match status" value="1"/>
</dbReference>
<keyword evidence="3" id="KW-1003">Cell membrane</keyword>
<dbReference type="AlphaFoldDB" id="A0A183V6C0"/>
<dbReference type="InterPro" id="IPR056953">
    <property type="entry name" value="CUT_N"/>
</dbReference>
<evidence type="ECO:0000259" key="9">
    <source>
        <dbReference type="PROSITE" id="PS51034"/>
    </source>
</evidence>
<evidence type="ECO:0000256" key="5">
    <source>
        <dbReference type="ARBA" id="ARBA00022729"/>
    </source>
</evidence>
<dbReference type="InterPro" id="IPR057475">
    <property type="entry name" value="CUT_C"/>
</dbReference>
<feature type="domain" description="ZP" evidence="9">
    <location>
        <begin position="14"/>
        <end position="292"/>
    </location>
</feature>
<name>A0A183V6C0_TOXCA</name>
<keyword evidence="7 8" id="KW-0472">Membrane</keyword>
<keyword evidence="2" id="KW-0193">Cuticle</keyword>
<comment type="subcellular location">
    <subcellularLocation>
        <location evidence="1">Cell membrane</location>
        <topology evidence="1">Single-pass type I membrane protein</topology>
    </subcellularLocation>
</comment>
<proteinExistence type="predicted"/>
<dbReference type="InterPro" id="IPR051962">
    <property type="entry name" value="Cuticlin"/>
</dbReference>
<dbReference type="Proteomes" id="UP000050794">
    <property type="component" value="Unassembled WGS sequence"/>
</dbReference>
<dbReference type="InterPro" id="IPR001507">
    <property type="entry name" value="ZP_dom"/>
</dbReference>
<evidence type="ECO:0000313" key="10">
    <source>
        <dbReference type="EMBL" id="VDM47611.1"/>
    </source>
</evidence>
<protein>
    <submittedName>
        <fullName evidence="12">ZP domain-containing protein</fullName>
    </submittedName>
</protein>
<sequence length="297" mass="32814">MLSSPRCLGEPKVLCEESDLALDVITAKPFRGNIFVKGRAKEPACRSSYATNSSNSYSLSLGNCGMQRLRSVNPRGVYFIITLIVSFHPSGFITKNDRAFHVKCFYTERDGIVTAAIKVSALSPTELSDELRMPSCEYSVRHDSINGPQIKFANVGETVFHVWKCSGIGMGMLVKKCFVTDGDESGKIGLSTKRKPFQPPNCSGHKTRRHRSIEMNRMERRLELDVSTPEMLIAGIDETTDEHSRTCTPTFLLVALSPFIALTILAACISIVTVLKKSSSKSTFCSQLLNFNPYAPN</sequence>
<reference evidence="10 11" key="2">
    <citation type="submission" date="2018-11" db="EMBL/GenBank/DDBJ databases">
        <authorList>
            <consortium name="Pathogen Informatics"/>
        </authorList>
    </citation>
    <scope>NUCLEOTIDE SEQUENCE [LARGE SCALE GENOMIC DNA]</scope>
</reference>
<accession>A0A183V6C0</accession>
<feature type="transmembrane region" description="Helical" evidence="8">
    <location>
        <begin position="251"/>
        <end position="275"/>
    </location>
</feature>
<dbReference type="GO" id="GO:0005886">
    <property type="term" value="C:plasma membrane"/>
    <property type="evidence" value="ECO:0007669"/>
    <property type="project" value="UniProtKB-SubCell"/>
</dbReference>
<dbReference type="WBParaSite" id="TCNE_0001629101-mRNA-1">
    <property type="protein sequence ID" value="TCNE_0001629101-mRNA-1"/>
    <property type="gene ID" value="TCNE_0001629101"/>
</dbReference>
<organism evidence="11 12">
    <name type="scientific">Toxocara canis</name>
    <name type="common">Canine roundworm</name>
    <dbReference type="NCBI Taxonomy" id="6265"/>
    <lineage>
        <taxon>Eukaryota</taxon>
        <taxon>Metazoa</taxon>
        <taxon>Ecdysozoa</taxon>
        <taxon>Nematoda</taxon>
        <taxon>Chromadorea</taxon>
        <taxon>Rhabditida</taxon>
        <taxon>Spirurina</taxon>
        <taxon>Ascaridomorpha</taxon>
        <taxon>Ascaridoidea</taxon>
        <taxon>Toxocaridae</taxon>
        <taxon>Toxocara</taxon>
    </lineage>
</organism>
<keyword evidence="11" id="KW-1185">Reference proteome</keyword>
<evidence type="ECO:0000256" key="6">
    <source>
        <dbReference type="ARBA" id="ARBA00022989"/>
    </source>
</evidence>
<dbReference type="EMBL" id="UYWY01023472">
    <property type="protein sequence ID" value="VDM47611.1"/>
    <property type="molecule type" value="Genomic_DNA"/>
</dbReference>